<evidence type="ECO:0000256" key="4">
    <source>
        <dbReference type="ARBA" id="ARBA00022692"/>
    </source>
</evidence>
<evidence type="ECO:0000256" key="9">
    <source>
        <dbReference type="ARBA" id="ARBA00023237"/>
    </source>
</evidence>
<evidence type="ECO:0000256" key="7">
    <source>
        <dbReference type="ARBA" id="ARBA00023136"/>
    </source>
</evidence>
<evidence type="ECO:0000256" key="2">
    <source>
        <dbReference type="ARBA" id="ARBA00022448"/>
    </source>
</evidence>
<evidence type="ECO:0000256" key="8">
    <source>
        <dbReference type="ARBA" id="ARBA00023170"/>
    </source>
</evidence>
<keyword evidence="5" id="KW-0732">Signal</keyword>
<evidence type="ECO:0000256" key="3">
    <source>
        <dbReference type="ARBA" id="ARBA00022452"/>
    </source>
</evidence>
<comment type="subcellular location">
    <subcellularLocation>
        <location evidence="1 10">Cell outer membrane</location>
        <topology evidence="1 10">Multi-pass membrane protein</topology>
    </subcellularLocation>
</comment>
<dbReference type="PROSITE" id="PS52016">
    <property type="entry name" value="TONB_DEPENDENT_REC_3"/>
    <property type="match status" value="1"/>
</dbReference>
<comment type="caution">
    <text evidence="12">The sequence shown here is derived from an EMBL/GenBank/DDBJ whole genome shotgun (WGS) entry which is preliminary data.</text>
</comment>
<dbReference type="Pfam" id="PF00593">
    <property type="entry name" value="TonB_dep_Rec_b-barrel"/>
    <property type="match status" value="1"/>
</dbReference>
<dbReference type="GO" id="GO:0015344">
    <property type="term" value="F:siderophore uptake transmembrane transporter activity"/>
    <property type="evidence" value="ECO:0007669"/>
    <property type="project" value="TreeGrafter"/>
</dbReference>
<dbReference type="SUPFAM" id="SSF56935">
    <property type="entry name" value="Porins"/>
    <property type="match status" value="1"/>
</dbReference>
<feature type="non-terminal residue" evidence="12">
    <location>
        <position position="1"/>
    </location>
</feature>
<feature type="domain" description="TonB-dependent receptor-like beta-barrel" evidence="11">
    <location>
        <begin position="12"/>
        <end position="153"/>
    </location>
</feature>
<keyword evidence="9 10" id="KW-0998">Cell outer membrane</keyword>
<keyword evidence="6" id="KW-0798">TonB box</keyword>
<evidence type="ECO:0000313" key="12">
    <source>
        <dbReference type="EMBL" id="HHE56071.1"/>
    </source>
</evidence>
<dbReference type="PANTHER" id="PTHR30069">
    <property type="entry name" value="TONB-DEPENDENT OUTER MEMBRANE RECEPTOR"/>
    <property type="match status" value="1"/>
</dbReference>
<evidence type="ECO:0000259" key="11">
    <source>
        <dbReference type="Pfam" id="PF00593"/>
    </source>
</evidence>
<dbReference type="GO" id="GO:0044718">
    <property type="term" value="P:siderophore transmembrane transport"/>
    <property type="evidence" value="ECO:0007669"/>
    <property type="project" value="TreeGrafter"/>
</dbReference>
<evidence type="ECO:0000256" key="1">
    <source>
        <dbReference type="ARBA" id="ARBA00004571"/>
    </source>
</evidence>
<accession>A0A7V5H559</accession>
<dbReference type="Gene3D" id="2.40.170.20">
    <property type="entry name" value="TonB-dependent receptor, beta-barrel domain"/>
    <property type="match status" value="1"/>
</dbReference>
<dbReference type="InterPro" id="IPR036942">
    <property type="entry name" value="Beta-barrel_TonB_sf"/>
</dbReference>
<proteinExistence type="inferred from homology"/>
<dbReference type="AlphaFoldDB" id="A0A7V5H559"/>
<keyword evidence="7 10" id="KW-0472">Membrane</keyword>
<organism evidence="12">
    <name type="scientific">Caldithrix abyssi</name>
    <dbReference type="NCBI Taxonomy" id="187145"/>
    <lineage>
        <taxon>Bacteria</taxon>
        <taxon>Pseudomonadati</taxon>
        <taxon>Calditrichota</taxon>
        <taxon>Calditrichia</taxon>
        <taxon>Calditrichales</taxon>
        <taxon>Calditrichaceae</taxon>
        <taxon>Caldithrix</taxon>
    </lineage>
</organism>
<protein>
    <submittedName>
        <fullName evidence="12">TonB-dependent receptor</fullName>
    </submittedName>
</protein>
<evidence type="ECO:0000256" key="5">
    <source>
        <dbReference type="ARBA" id="ARBA00022729"/>
    </source>
</evidence>
<reference evidence="12" key="1">
    <citation type="journal article" date="2020" name="mSystems">
        <title>Genome- and Community-Level Interaction Insights into Carbon Utilization and Element Cycling Functions of Hydrothermarchaeota in Hydrothermal Sediment.</title>
        <authorList>
            <person name="Zhou Z."/>
            <person name="Liu Y."/>
            <person name="Xu W."/>
            <person name="Pan J."/>
            <person name="Luo Z.H."/>
            <person name="Li M."/>
        </authorList>
    </citation>
    <scope>NUCLEOTIDE SEQUENCE [LARGE SCALE GENOMIC DNA]</scope>
    <source>
        <strain evidence="12">HyVt-76</strain>
    </source>
</reference>
<keyword evidence="3 10" id="KW-1134">Transmembrane beta strand</keyword>
<keyword evidence="4 10" id="KW-0812">Transmembrane</keyword>
<dbReference type="PANTHER" id="PTHR30069:SF29">
    <property type="entry name" value="HEMOGLOBIN AND HEMOGLOBIN-HAPTOGLOBIN-BINDING PROTEIN 1-RELATED"/>
    <property type="match status" value="1"/>
</dbReference>
<keyword evidence="8 12" id="KW-0675">Receptor</keyword>
<dbReference type="InterPro" id="IPR000531">
    <property type="entry name" value="Beta-barrel_TonB"/>
</dbReference>
<dbReference type="GO" id="GO:0009279">
    <property type="term" value="C:cell outer membrane"/>
    <property type="evidence" value="ECO:0007669"/>
    <property type="project" value="UniProtKB-SubCell"/>
</dbReference>
<keyword evidence="2 10" id="KW-0813">Transport</keyword>
<dbReference type="Proteomes" id="UP000886111">
    <property type="component" value="Unassembled WGS sequence"/>
</dbReference>
<dbReference type="EMBL" id="DRTD01000740">
    <property type="protein sequence ID" value="HHE56071.1"/>
    <property type="molecule type" value="Genomic_DNA"/>
</dbReference>
<dbReference type="InterPro" id="IPR039426">
    <property type="entry name" value="TonB-dep_rcpt-like"/>
</dbReference>
<name>A0A7V5H559_CALAY</name>
<gene>
    <name evidence="12" type="ORF">ENL21_09830</name>
</gene>
<evidence type="ECO:0000256" key="10">
    <source>
        <dbReference type="PROSITE-ProRule" id="PRU01360"/>
    </source>
</evidence>
<comment type="similarity">
    <text evidence="10">Belongs to the TonB-dependent receptor family.</text>
</comment>
<evidence type="ECO:0000256" key="6">
    <source>
        <dbReference type="ARBA" id="ARBA00023077"/>
    </source>
</evidence>
<sequence>NNLAWKQWLFQGQWSLFQNRVKNQIKWLPSASGYWQPFNIAGIKSRGLEVELSASDLKERLKIALNYHYMKTIKNKAEFPGDETVGREVPFLPREKLTFQLQLNQKAAMGSFNLQYMSFRYTDFSNNPHLILPGFVEASLALTYGLTWKTLSLRPGLQIENLFNKHYSVLPGYPLPGRYFNLNLNLKFNQPSHGGSK</sequence>